<dbReference type="SUPFAM" id="SSF54980">
    <property type="entry name" value="EF-G C-terminal domain-like"/>
    <property type="match status" value="2"/>
</dbReference>
<dbReference type="EMBL" id="LCEK01000066">
    <property type="protein sequence ID" value="KKS70186.1"/>
    <property type="molecule type" value="Genomic_DNA"/>
</dbReference>
<comment type="caution">
    <text evidence="14">The sequence shown here is derived from an EMBL/GenBank/DDBJ whole genome shotgun (WGS) entry which is preliminary data.</text>
</comment>
<dbReference type="FunFam" id="3.30.70.240:FF:000007">
    <property type="entry name" value="Translation factor GUF1, mitochondrial"/>
    <property type="match status" value="1"/>
</dbReference>
<dbReference type="InterPro" id="IPR009000">
    <property type="entry name" value="Transl_B-barrel_sf"/>
</dbReference>
<keyword evidence="3 12" id="KW-0547">Nucleotide-binding</keyword>
<evidence type="ECO:0000256" key="10">
    <source>
        <dbReference type="ARBA" id="ARBA00061052"/>
    </source>
</evidence>
<comment type="catalytic activity">
    <reaction evidence="8 12">
        <text>GTP + H2O = GDP + phosphate + H(+)</text>
        <dbReference type="Rhea" id="RHEA:19669"/>
        <dbReference type="ChEBI" id="CHEBI:15377"/>
        <dbReference type="ChEBI" id="CHEBI:15378"/>
        <dbReference type="ChEBI" id="CHEBI:37565"/>
        <dbReference type="ChEBI" id="CHEBI:43474"/>
        <dbReference type="ChEBI" id="CHEBI:58189"/>
        <dbReference type="EC" id="3.6.5.n1"/>
    </reaction>
</comment>
<dbReference type="InterPro" id="IPR027417">
    <property type="entry name" value="P-loop_NTPase"/>
</dbReference>
<comment type="similarity">
    <text evidence="1 12">Belongs to the TRAFAC class translation factor GTPase superfamily. Classic translation factor GTPase family. LepA subfamily.</text>
</comment>
<dbReference type="PANTHER" id="PTHR43512:SF4">
    <property type="entry name" value="TRANSLATION FACTOR GUF1 HOMOLOG, CHLOROPLASTIC"/>
    <property type="match status" value="1"/>
</dbReference>
<dbReference type="FunFam" id="3.30.70.2570:FF:000001">
    <property type="entry name" value="Translation factor GUF1, mitochondrial"/>
    <property type="match status" value="1"/>
</dbReference>
<evidence type="ECO:0000256" key="8">
    <source>
        <dbReference type="ARBA" id="ARBA00050293"/>
    </source>
</evidence>
<dbReference type="InterPro" id="IPR035647">
    <property type="entry name" value="EFG_III/V"/>
</dbReference>
<dbReference type="GO" id="GO:0043022">
    <property type="term" value="F:ribosome binding"/>
    <property type="evidence" value="ECO:0007669"/>
    <property type="project" value="UniProtKB-UniRule"/>
</dbReference>
<dbReference type="Gene3D" id="3.30.70.870">
    <property type="entry name" value="Elongation Factor G (Translational Gtpase), domain 3"/>
    <property type="match status" value="1"/>
</dbReference>
<keyword evidence="5 12" id="KW-0648">Protein biosynthesis</keyword>
<evidence type="ECO:0000256" key="11">
    <source>
        <dbReference type="ARBA" id="ARBA00066744"/>
    </source>
</evidence>
<dbReference type="FunFam" id="3.30.70.870:FF:000004">
    <property type="entry name" value="Translation factor GUF1, mitochondrial"/>
    <property type="match status" value="1"/>
</dbReference>
<dbReference type="SUPFAM" id="SSF50447">
    <property type="entry name" value="Translation proteins"/>
    <property type="match status" value="1"/>
</dbReference>
<evidence type="ECO:0000256" key="12">
    <source>
        <dbReference type="HAMAP-Rule" id="MF_00071"/>
    </source>
</evidence>
<reference evidence="14 15" key="1">
    <citation type="journal article" date="2015" name="Nature">
        <title>rRNA introns, odd ribosomes, and small enigmatic genomes across a large radiation of phyla.</title>
        <authorList>
            <person name="Brown C.T."/>
            <person name="Hug L.A."/>
            <person name="Thomas B.C."/>
            <person name="Sharon I."/>
            <person name="Castelle C.J."/>
            <person name="Singh A."/>
            <person name="Wilkins M.J."/>
            <person name="Williams K.H."/>
            <person name="Banfield J.F."/>
        </authorList>
    </citation>
    <scope>NUCLEOTIDE SEQUENCE [LARGE SCALE GENOMIC DNA]</scope>
</reference>
<evidence type="ECO:0000256" key="7">
    <source>
        <dbReference type="ARBA" id="ARBA00023136"/>
    </source>
</evidence>
<dbReference type="GO" id="GO:0005886">
    <property type="term" value="C:plasma membrane"/>
    <property type="evidence" value="ECO:0007669"/>
    <property type="project" value="UniProtKB-SubCell"/>
</dbReference>
<evidence type="ECO:0000256" key="6">
    <source>
        <dbReference type="ARBA" id="ARBA00023134"/>
    </source>
</evidence>
<feature type="binding site" evidence="12">
    <location>
        <begin position="24"/>
        <end position="27"/>
    </location>
    <ligand>
        <name>GTP</name>
        <dbReference type="ChEBI" id="CHEBI:37565"/>
    </ligand>
</feature>
<dbReference type="GO" id="GO:0005525">
    <property type="term" value="F:GTP binding"/>
    <property type="evidence" value="ECO:0007669"/>
    <property type="project" value="UniProtKB-UniRule"/>
</dbReference>
<organism evidence="14 15">
    <name type="scientific">Candidatus Magasanikbacteria bacterium GW2011_GWE2_42_7</name>
    <dbReference type="NCBI Taxonomy" id="1619052"/>
    <lineage>
        <taxon>Bacteria</taxon>
        <taxon>Candidatus Magasanikiibacteriota</taxon>
    </lineage>
</organism>
<dbReference type="SUPFAM" id="SSF52540">
    <property type="entry name" value="P-loop containing nucleoside triphosphate hydrolases"/>
    <property type="match status" value="1"/>
</dbReference>
<evidence type="ECO:0000256" key="4">
    <source>
        <dbReference type="ARBA" id="ARBA00022801"/>
    </source>
</evidence>
<dbReference type="Gene3D" id="3.30.70.240">
    <property type="match status" value="1"/>
</dbReference>
<dbReference type="HAMAP" id="MF_00071">
    <property type="entry name" value="LepA"/>
    <property type="match status" value="1"/>
</dbReference>
<accession>A0A0G1DHB0</accession>
<dbReference type="InterPro" id="IPR035654">
    <property type="entry name" value="LepA_IV"/>
</dbReference>
<dbReference type="Gene3D" id="3.30.70.2570">
    <property type="entry name" value="Elongation factor 4, C-terminal domain"/>
    <property type="match status" value="1"/>
</dbReference>
<evidence type="ECO:0000256" key="9">
    <source>
        <dbReference type="ARBA" id="ARBA00057626"/>
    </source>
</evidence>
<comment type="function">
    <text evidence="9 12">Required for accurate and efficient protein synthesis under certain stress conditions. May act as a fidelity factor of the translation reaction, by catalyzing a one-codon backward translocation of tRNAs on improperly translocated ribosomes. Back-translocation proceeds from a post-translocation (POST) complex to a pre-translocation (PRE) complex, thus giving elongation factor G a second chance to translocate the tRNAs correctly. Binds to ribosomes in a GTP-dependent manner.</text>
</comment>
<dbReference type="Proteomes" id="UP000033867">
    <property type="component" value="Unassembled WGS sequence"/>
</dbReference>
<dbReference type="Pfam" id="PF06421">
    <property type="entry name" value="LepA_C"/>
    <property type="match status" value="1"/>
</dbReference>
<dbReference type="PATRIC" id="fig|1619052.3.peg.1047"/>
<keyword evidence="6 12" id="KW-0342">GTP-binding</keyword>
<keyword evidence="7 12" id="KW-0472">Membrane</keyword>
<dbReference type="CDD" id="cd16260">
    <property type="entry name" value="EF4_III"/>
    <property type="match status" value="1"/>
</dbReference>
<dbReference type="Pfam" id="PF00679">
    <property type="entry name" value="EFG_C"/>
    <property type="match status" value="1"/>
</dbReference>
<dbReference type="InterPro" id="IPR038363">
    <property type="entry name" value="LepA_C_sf"/>
</dbReference>
<evidence type="ECO:0000313" key="14">
    <source>
        <dbReference type="EMBL" id="KKS70186.1"/>
    </source>
</evidence>
<name>A0A0G1DHB0_9BACT</name>
<keyword evidence="2 12" id="KW-1003">Cell membrane</keyword>
<proteinExistence type="inferred from homology"/>
<sequence>MQAQTIANLYLAIEQNLTIIPVMNKIDLPNANPEKVAEEIIHLIGCKREDILSCSGKTGEGVPEVLAAVIAQIPAPVDTKAAPARALIFDSFFDDYRGVIASVRMQDGELKKGDKIVFMGSGIHGEVLDTGHYAPQMVSDKMLENGHTGYVVSGLKEIGNVRVGDTITLEKTPATSQLPGYKEVKPMVFAGVFPNEGDAYSEMRDAMDKLKLNDSALFFEPEHSQALGFGFRCGFLGMLHLEIFQERLRREFDIDIIATVPSVAYHIFKTNGEEITIKSPQDLPDVQQIEHIEEPWMDVDIIVPENFIGNIMSLVAERKGIYANTEYLSAGSSQRAMLHYQMPLASLITDFYDKLKSVSSGYASMNYEFKDYRKSDVVKMDILIAEEAVEALSLLVWRDEAHNIGKKIVNSLKDTLPRQQFVIKIQATIGGKVIAGEKISALRKDVTAKLYGGDVTRKRKLLEKQKKGKKKMMAMGKGKVDIPTEAYLAVLKR</sequence>
<dbReference type="Gene3D" id="3.40.50.300">
    <property type="entry name" value="P-loop containing nucleotide triphosphate hydrolases"/>
    <property type="match status" value="1"/>
</dbReference>
<protein>
    <recommendedName>
        <fullName evidence="11 12">Elongation factor 4</fullName>
        <shortName evidence="12">EF-4</shortName>
        <ecNumber evidence="11 12">3.6.5.n1</ecNumber>
    </recommendedName>
    <alternativeName>
        <fullName evidence="12">Ribosomal back-translocase LepA</fullName>
    </alternativeName>
</protein>
<feature type="domain" description="Elongation factor EFG" evidence="13">
    <location>
        <begin position="291"/>
        <end position="382"/>
    </location>
</feature>
<dbReference type="EC" id="3.6.5.n1" evidence="11 12"/>
<dbReference type="GO" id="GO:0003924">
    <property type="term" value="F:GTPase activity"/>
    <property type="evidence" value="ECO:0007669"/>
    <property type="project" value="UniProtKB-UniRule"/>
</dbReference>
<evidence type="ECO:0000313" key="15">
    <source>
        <dbReference type="Proteomes" id="UP000033867"/>
    </source>
</evidence>
<dbReference type="InterPro" id="IPR000640">
    <property type="entry name" value="EFG_V-like"/>
</dbReference>
<dbReference type="NCBIfam" id="TIGR01393">
    <property type="entry name" value="lepA"/>
    <property type="match status" value="1"/>
</dbReference>
<comment type="similarity">
    <text evidence="10">Belongs to the GTP-binding elongation factor family. LepA subfamily.</text>
</comment>
<dbReference type="GO" id="GO:0003746">
    <property type="term" value="F:translation elongation factor activity"/>
    <property type="evidence" value="ECO:0007669"/>
    <property type="project" value="UniProtKB-UniRule"/>
</dbReference>
<evidence type="ECO:0000256" key="3">
    <source>
        <dbReference type="ARBA" id="ARBA00022741"/>
    </source>
</evidence>
<dbReference type="SMART" id="SM00838">
    <property type="entry name" value="EFG_C"/>
    <property type="match status" value="1"/>
</dbReference>
<evidence type="ECO:0000259" key="13">
    <source>
        <dbReference type="SMART" id="SM00838"/>
    </source>
</evidence>
<comment type="subcellular location">
    <subcellularLocation>
        <location evidence="12">Cell membrane</location>
        <topology evidence="12">Peripheral membrane protein</topology>
        <orientation evidence="12">Cytoplasmic side</orientation>
    </subcellularLocation>
</comment>
<dbReference type="InterPro" id="IPR013842">
    <property type="entry name" value="LepA_CTD"/>
</dbReference>
<keyword evidence="14" id="KW-0251">Elongation factor</keyword>
<evidence type="ECO:0000256" key="1">
    <source>
        <dbReference type="ARBA" id="ARBA00005454"/>
    </source>
</evidence>
<keyword evidence="4 12" id="KW-0378">Hydrolase</keyword>
<dbReference type="InterPro" id="IPR006297">
    <property type="entry name" value="EF-4"/>
</dbReference>
<dbReference type="Gene3D" id="2.40.30.10">
    <property type="entry name" value="Translation factors"/>
    <property type="match status" value="1"/>
</dbReference>
<evidence type="ECO:0000256" key="2">
    <source>
        <dbReference type="ARBA" id="ARBA00022475"/>
    </source>
</evidence>
<dbReference type="PANTHER" id="PTHR43512">
    <property type="entry name" value="TRANSLATION FACTOR GUF1-RELATED"/>
    <property type="match status" value="1"/>
</dbReference>
<dbReference type="Pfam" id="PF00009">
    <property type="entry name" value="GTP_EFTU"/>
    <property type="match status" value="1"/>
</dbReference>
<gene>
    <name evidence="12" type="primary">lepA</name>
    <name evidence="14" type="ORF">UV42_C0066G0006</name>
</gene>
<dbReference type="CDD" id="cd03709">
    <property type="entry name" value="lepA_C"/>
    <property type="match status" value="1"/>
</dbReference>
<dbReference type="InterPro" id="IPR000795">
    <property type="entry name" value="T_Tr_GTP-bd_dom"/>
</dbReference>
<comment type="caution">
    <text evidence="12">Lacks conserved residue(s) required for the propagation of feature annotation.</text>
</comment>
<evidence type="ECO:0000256" key="5">
    <source>
        <dbReference type="ARBA" id="ARBA00022917"/>
    </source>
</evidence>
<dbReference type="CDD" id="cd03699">
    <property type="entry name" value="EF4_II"/>
    <property type="match status" value="1"/>
</dbReference>
<dbReference type="GO" id="GO:0045727">
    <property type="term" value="P:positive regulation of translation"/>
    <property type="evidence" value="ECO:0007669"/>
    <property type="project" value="UniProtKB-UniRule"/>
</dbReference>
<dbReference type="FunFam" id="2.40.30.10:FF:000015">
    <property type="entry name" value="Translation factor GUF1, mitochondrial"/>
    <property type="match status" value="1"/>
</dbReference>
<dbReference type="AlphaFoldDB" id="A0A0G1DHB0"/>